<dbReference type="Pfam" id="PF07963">
    <property type="entry name" value="N_methyl"/>
    <property type="match status" value="1"/>
</dbReference>
<dbReference type="NCBIfam" id="TIGR02532">
    <property type="entry name" value="IV_pilin_GFxxxE"/>
    <property type="match status" value="1"/>
</dbReference>
<reference evidence="12" key="2">
    <citation type="submission" date="2020-11" db="EMBL/GenBank/DDBJ databases">
        <authorList>
            <consortium name="NCBI Pathogen Detection Project"/>
        </authorList>
    </citation>
    <scope>NUCLEOTIDE SEQUENCE</scope>
    <source>
        <strain evidence="12">D3612</strain>
    </source>
</reference>
<dbReference type="GO" id="GO:0015627">
    <property type="term" value="C:type II protein secretion system complex"/>
    <property type="evidence" value="ECO:0007669"/>
    <property type="project" value="InterPro"/>
</dbReference>
<evidence type="ECO:0000256" key="9">
    <source>
        <dbReference type="ARBA" id="ARBA00025772"/>
    </source>
</evidence>
<evidence type="ECO:0000313" key="12">
    <source>
        <dbReference type="EMBL" id="HAT1596209.1"/>
    </source>
</evidence>
<dbReference type="InterPro" id="IPR012902">
    <property type="entry name" value="N_methyl_site"/>
</dbReference>
<dbReference type="Proteomes" id="UP000861567">
    <property type="component" value="Unassembled WGS sequence"/>
</dbReference>
<comment type="caution">
    <text evidence="12">The sequence shown here is derived from an EMBL/GenBank/DDBJ whole genome shotgun (WGS) entry which is preliminary data.</text>
</comment>
<keyword evidence="8" id="KW-0472">Membrane</keyword>
<evidence type="ECO:0000256" key="8">
    <source>
        <dbReference type="ARBA" id="ARBA00023136"/>
    </source>
</evidence>
<evidence type="ECO:0000256" key="7">
    <source>
        <dbReference type="ARBA" id="ARBA00022989"/>
    </source>
</evidence>
<feature type="domain" description="General secretion pathway GspH" evidence="11">
    <location>
        <begin position="47"/>
        <end position="155"/>
    </location>
</feature>
<dbReference type="InterPro" id="IPR022346">
    <property type="entry name" value="T2SS_GspH"/>
</dbReference>
<evidence type="ECO:0000259" key="11">
    <source>
        <dbReference type="Pfam" id="PF12019"/>
    </source>
</evidence>
<dbReference type="EMBL" id="DACSEI010000011">
    <property type="protein sequence ID" value="HAT1596209.1"/>
    <property type="molecule type" value="Genomic_DNA"/>
</dbReference>
<organism evidence="12 13">
    <name type="scientific">Legionella pneumophila</name>
    <dbReference type="NCBI Taxonomy" id="446"/>
    <lineage>
        <taxon>Bacteria</taxon>
        <taxon>Pseudomonadati</taxon>
        <taxon>Pseudomonadota</taxon>
        <taxon>Gammaproteobacteria</taxon>
        <taxon>Legionellales</taxon>
        <taxon>Legionellaceae</taxon>
        <taxon>Legionella</taxon>
    </lineage>
</organism>
<keyword evidence="5" id="KW-0997">Cell inner membrane</keyword>
<dbReference type="PROSITE" id="PS00409">
    <property type="entry name" value="PROKAR_NTER_METHYL"/>
    <property type="match status" value="1"/>
</dbReference>
<evidence type="ECO:0000256" key="5">
    <source>
        <dbReference type="ARBA" id="ARBA00022519"/>
    </source>
</evidence>
<evidence type="ECO:0000256" key="2">
    <source>
        <dbReference type="ARBA" id="ARBA00021549"/>
    </source>
</evidence>
<dbReference type="GO" id="GO:0015628">
    <property type="term" value="P:protein secretion by the type II secretion system"/>
    <property type="evidence" value="ECO:0007669"/>
    <property type="project" value="InterPro"/>
</dbReference>
<evidence type="ECO:0000313" key="13">
    <source>
        <dbReference type="Proteomes" id="UP000861567"/>
    </source>
</evidence>
<dbReference type="InterPro" id="IPR045584">
    <property type="entry name" value="Pilin-like"/>
</dbReference>
<comment type="similarity">
    <text evidence="9">Belongs to the GSP H family.</text>
</comment>
<sequence>MRFQFMKIRGFTLLEVMFALALLVGLLLLSSWSFFSLIQKNERETLINNIKTAVQYSKIRAIHLGHPIYLIPLGSNENWAKGMVLAQFDQKSNKIELIHQWHWNSNSWNINWKGVHSNNRIIISNIPYRAMSNGKFILDNRRTNERVVVTLNRLGRVRVGNLINTNSKISKS</sequence>
<protein>
    <recommendedName>
        <fullName evidence="2">Type II secretion system protein H</fullName>
    </recommendedName>
    <alternativeName>
        <fullName evidence="10">General secretion pathway protein H</fullName>
    </alternativeName>
</protein>
<evidence type="ECO:0000256" key="10">
    <source>
        <dbReference type="ARBA" id="ARBA00030775"/>
    </source>
</evidence>
<keyword evidence="7" id="KW-1133">Transmembrane helix</keyword>
<evidence type="ECO:0000256" key="4">
    <source>
        <dbReference type="ARBA" id="ARBA00022481"/>
    </source>
</evidence>
<dbReference type="AlphaFoldDB" id="A0AAN5KQX9"/>
<dbReference type="GO" id="GO:0005886">
    <property type="term" value="C:plasma membrane"/>
    <property type="evidence" value="ECO:0007669"/>
    <property type="project" value="UniProtKB-SubCell"/>
</dbReference>
<gene>
    <name evidence="12" type="ORF">I8Y58_001431</name>
</gene>
<name>A0AAN5KQX9_LEGPN</name>
<evidence type="ECO:0000256" key="1">
    <source>
        <dbReference type="ARBA" id="ARBA00004377"/>
    </source>
</evidence>
<keyword evidence="3" id="KW-1003">Cell membrane</keyword>
<dbReference type="SUPFAM" id="SSF54523">
    <property type="entry name" value="Pili subunits"/>
    <property type="match status" value="1"/>
</dbReference>
<keyword evidence="4" id="KW-0488">Methylation</keyword>
<keyword evidence="6" id="KW-0812">Transmembrane</keyword>
<proteinExistence type="inferred from homology"/>
<dbReference type="Pfam" id="PF12019">
    <property type="entry name" value="GspH"/>
    <property type="match status" value="1"/>
</dbReference>
<evidence type="ECO:0000256" key="6">
    <source>
        <dbReference type="ARBA" id="ARBA00022692"/>
    </source>
</evidence>
<comment type="subcellular location">
    <subcellularLocation>
        <location evidence="1">Cell inner membrane</location>
        <topology evidence="1">Single-pass membrane protein</topology>
    </subcellularLocation>
</comment>
<evidence type="ECO:0000256" key="3">
    <source>
        <dbReference type="ARBA" id="ARBA00022475"/>
    </source>
</evidence>
<dbReference type="Gene3D" id="3.55.40.10">
    <property type="entry name" value="minor pseudopilin epsh domain"/>
    <property type="match status" value="1"/>
</dbReference>
<accession>A0AAN5KQX9</accession>
<reference evidence="12" key="1">
    <citation type="journal article" date="2018" name="Genome Biol.">
        <title>SKESA: strategic k-mer extension for scrupulous assemblies.</title>
        <authorList>
            <person name="Souvorov A."/>
            <person name="Agarwala R."/>
            <person name="Lipman D.J."/>
        </authorList>
    </citation>
    <scope>NUCLEOTIDE SEQUENCE</scope>
    <source>
        <strain evidence="12">D3612</strain>
    </source>
</reference>